<feature type="non-terminal residue" evidence="10">
    <location>
        <position position="1"/>
    </location>
</feature>
<dbReference type="AlphaFoldDB" id="A0A9N9K469"/>
<evidence type="ECO:0000313" key="11">
    <source>
        <dbReference type="Proteomes" id="UP000789759"/>
    </source>
</evidence>
<keyword evidence="5 8" id="KW-0648">Protein biosynthesis</keyword>
<dbReference type="InterPro" id="IPR015413">
    <property type="entry name" value="Methionyl/Leucyl_tRNA_Synth"/>
</dbReference>
<evidence type="ECO:0000259" key="9">
    <source>
        <dbReference type="Pfam" id="PF09334"/>
    </source>
</evidence>
<gene>
    <name evidence="10" type="ORF">CPELLU_LOCUS18652</name>
</gene>
<dbReference type="GO" id="GO:0017101">
    <property type="term" value="C:aminoacyl-tRNA synthetase multienzyme complex"/>
    <property type="evidence" value="ECO:0007669"/>
    <property type="project" value="TreeGrafter"/>
</dbReference>
<feature type="domain" description="Methionyl/Leucyl tRNA synthetase" evidence="9">
    <location>
        <begin position="76"/>
        <end position="131"/>
    </location>
</feature>
<evidence type="ECO:0000256" key="5">
    <source>
        <dbReference type="ARBA" id="ARBA00022917"/>
    </source>
</evidence>
<dbReference type="Proteomes" id="UP000789759">
    <property type="component" value="Unassembled WGS sequence"/>
</dbReference>
<dbReference type="EMBL" id="CAJVQA010038539">
    <property type="protein sequence ID" value="CAG8811045.1"/>
    <property type="molecule type" value="Genomic_DNA"/>
</dbReference>
<comment type="catalytic activity">
    <reaction evidence="7">
        <text>tRNA(Met) + L-methionine + ATP = L-methionyl-tRNA(Met) + AMP + diphosphate</text>
        <dbReference type="Rhea" id="RHEA:13481"/>
        <dbReference type="Rhea" id="RHEA-COMP:9667"/>
        <dbReference type="Rhea" id="RHEA-COMP:9698"/>
        <dbReference type="ChEBI" id="CHEBI:30616"/>
        <dbReference type="ChEBI" id="CHEBI:33019"/>
        <dbReference type="ChEBI" id="CHEBI:57844"/>
        <dbReference type="ChEBI" id="CHEBI:78442"/>
        <dbReference type="ChEBI" id="CHEBI:78530"/>
        <dbReference type="ChEBI" id="CHEBI:456215"/>
        <dbReference type="EC" id="6.1.1.10"/>
    </reaction>
</comment>
<sequence>YRDITNCLIRYYDSWDALGDQCDYCGQLLNSVELINPQCKTDNSTPITRKSNHMFLDLSKLQPKVENWIEKTSIEENVPFHTIMFPCSLLGIDEEWTLLHHIRTAEYLNYENTKFSKSRNVGVFGDDAKDIGIPSTYASVTESIVRQLNAPLRNIPDSFTMDIEADHQIGKAEYLFKRIDEKMAEGFSKKFAGESRDDKKTTKSV</sequence>
<dbReference type="InterPro" id="IPR029038">
    <property type="entry name" value="MetRS_Zn"/>
</dbReference>
<dbReference type="PANTHER" id="PTHR45765">
    <property type="entry name" value="METHIONINE--TRNA LIGASE"/>
    <property type="match status" value="1"/>
</dbReference>
<keyword evidence="4 8" id="KW-0067">ATP-binding</keyword>
<dbReference type="InterPro" id="IPR023458">
    <property type="entry name" value="Met-tRNA_ligase_1"/>
</dbReference>
<dbReference type="GO" id="GO:0004825">
    <property type="term" value="F:methionine-tRNA ligase activity"/>
    <property type="evidence" value="ECO:0007669"/>
    <property type="project" value="UniProtKB-EC"/>
</dbReference>
<dbReference type="GO" id="GO:0005829">
    <property type="term" value="C:cytosol"/>
    <property type="evidence" value="ECO:0007669"/>
    <property type="project" value="TreeGrafter"/>
</dbReference>
<evidence type="ECO:0000256" key="4">
    <source>
        <dbReference type="ARBA" id="ARBA00022840"/>
    </source>
</evidence>
<evidence type="ECO:0000256" key="6">
    <source>
        <dbReference type="ARBA" id="ARBA00023146"/>
    </source>
</evidence>
<dbReference type="OrthoDB" id="5844513at2759"/>
<keyword evidence="3 8" id="KW-0547">Nucleotide-binding</keyword>
<dbReference type="InterPro" id="IPR014729">
    <property type="entry name" value="Rossmann-like_a/b/a_fold"/>
</dbReference>
<dbReference type="PANTHER" id="PTHR45765:SF1">
    <property type="entry name" value="METHIONINE--TRNA LIGASE, CYTOPLASMIC"/>
    <property type="match status" value="1"/>
</dbReference>
<evidence type="ECO:0000256" key="8">
    <source>
        <dbReference type="RuleBase" id="RU363039"/>
    </source>
</evidence>
<comment type="similarity">
    <text evidence="1 8">Belongs to the class-I aminoacyl-tRNA synthetase family.</text>
</comment>
<keyword evidence="11" id="KW-1185">Reference proteome</keyword>
<keyword evidence="6 8" id="KW-0030">Aminoacyl-tRNA synthetase</keyword>
<evidence type="ECO:0000256" key="3">
    <source>
        <dbReference type="ARBA" id="ARBA00022741"/>
    </source>
</evidence>
<organism evidence="10 11">
    <name type="scientific">Cetraspora pellucida</name>
    <dbReference type="NCBI Taxonomy" id="1433469"/>
    <lineage>
        <taxon>Eukaryota</taxon>
        <taxon>Fungi</taxon>
        <taxon>Fungi incertae sedis</taxon>
        <taxon>Mucoromycota</taxon>
        <taxon>Glomeromycotina</taxon>
        <taxon>Glomeromycetes</taxon>
        <taxon>Diversisporales</taxon>
        <taxon>Gigasporaceae</taxon>
        <taxon>Cetraspora</taxon>
    </lineage>
</organism>
<dbReference type="GO" id="GO:0006431">
    <property type="term" value="P:methionyl-tRNA aminoacylation"/>
    <property type="evidence" value="ECO:0007669"/>
    <property type="project" value="TreeGrafter"/>
</dbReference>
<dbReference type="SUPFAM" id="SSF52374">
    <property type="entry name" value="Nucleotidylyl transferase"/>
    <property type="match status" value="1"/>
</dbReference>
<name>A0A9N9K469_9GLOM</name>
<evidence type="ECO:0000313" key="10">
    <source>
        <dbReference type="EMBL" id="CAG8811045.1"/>
    </source>
</evidence>
<reference evidence="10" key="1">
    <citation type="submission" date="2021-06" db="EMBL/GenBank/DDBJ databases">
        <authorList>
            <person name="Kallberg Y."/>
            <person name="Tangrot J."/>
            <person name="Rosling A."/>
        </authorList>
    </citation>
    <scope>NUCLEOTIDE SEQUENCE</scope>
    <source>
        <strain evidence="10">FL966</strain>
    </source>
</reference>
<protein>
    <submittedName>
        <fullName evidence="10">14970_t:CDS:1</fullName>
    </submittedName>
</protein>
<comment type="caution">
    <text evidence="10">The sequence shown here is derived from an EMBL/GenBank/DDBJ whole genome shotgun (WGS) entry which is preliminary data.</text>
</comment>
<feature type="domain" description="Methionyl/Leucyl tRNA synthetase" evidence="9">
    <location>
        <begin position="16"/>
        <end position="73"/>
    </location>
</feature>
<accession>A0A9N9K469</accession>
<evidence type="ECO:0000256" key="7">
    <source>
        <dbReference type="ARBA" id="ARBA00047364"/>
    </source>
</evidence>
<dbReference type="Gene3D" id="2.20.28.20">
    <property type="entry name" value="Methionyl-tRNA synthetase, Zn-domain"/>
    <property type="match status" value="1"/>
</dbReference>
<dbReference type="Gene3D" id="3.40.50.620">
    <property type="entry name" value="HUPs"/>
    <property type="match status" value="2"/>
</dbReference>
<dbReference type="Pfam" id="PF09334">
    <property type="entry name" value="tRNA-synt_1g"/>
    <property type="match status" value="2"/>
</dbReference>
<dbReference type="GO" id="GO:0005524">
    <property type="term" value="F:ATP binding"/>
    <property type="evidence" value="ECO:0007669"/>
    <property type="project" value="UniProtKB-KW"/>
</dbReference>
<evidence type="ECO:0000256" key="2">
    <source>
        <dbReference type="ARBA" id="ARBA00022598"/>
    </source>
</evidence>
<evidence type="ECO:0000256" key="1">
    <source>
        <dbReference type="ARBA" id="ARBA00005594"/>
    </source>
</evidence>
<proteinExistence type="inferred from homology"/>
<keyword evidence="2 8" id="KW-0436">Ligase</keyword>